<dbReference type="KEGG" id="pnp:IJ22_24590"/>
<sequence length="168" mass="20570">MKPIRHIAEILEPSMDKTSKTVEWEMTKLLDWVRLSYTEENDLEMVNNLLSYSKGFWKGLFTCYDHYHVPRTNNDLERFFRATKTRHRRMTGLRNWNEYILRNGEMVVLVDDGLKQENLIARLRMVDYTSYKKQKEKWNNRLSDSVMRKRFKRDPQNYLKNLENQWLK</sequence>
<keyword evidence="3" id="KW-1185">Reference proteome</keyword>
<dbReference type="EMBL" id="CP013652">
    <property type="protein sequence ID" value="ALS22832.1"/>
    <property type="molecule type" value="Genomic_DNA"/>
</dbReference>
<reference evidence="1 3" key="3">
    <citation type="journal article" date="2016" name="Genome Announc.">
        <title>Complete Genome Sequences of Two Interactive Moderate Thermophiles, Paenibacillus napthalenovorans 32O-Y and Paenibacillus sp. 32O-W.</title>
        <authorList>
            <person name="Butler R.R.III."/>
            <person name="Wang J."/>
            <person name="Stark B.C."/>
            <person name="Pombert J.F."/>
        </authorList>
    </citation>
    <scope>NUCLEOTIDE SEQUENCE [LARGE SCALE GENOMIC DNA]</scope>
    <source>
        <strain evidence="1 3">32O-Y</strain>
    </source>
</reference>
<organism evidence="1 3">
    <name type="scientific">Paenibacillus naphthalenovorans</name>
    <dbReference type="NCBI Taxonomy" id="162209"/>
    <lineage>
        <taxon>Bacteria</taxon>
        <taxon>Bacillati</taxon>
        <taxon>Bacillota</taxon>
        <taxon>Bacilli</taxon>
        <taxon>Bacillales</taxon>
        <taxon>Paenibacillaceae</taxon>
        <taxon>Paenibacillus</taxon>
    </lineage>
</organism>
<dbReference type="KEGG" id="pnp:IJ22_08850"/>
<evidence type="ECO:0000313" key="1">
    <source>
        <dbReference type="EMBL" id="ALS21267.1"/>
    </source>
</evidence>
<dbReference type="EMBL" id="CP013652">
    <property type="protein sequence ID" value="ALS21267.1"/>
    <property type="molecule type" value="Genomic_DNA"/>
</dbReference>
<protein>
    <recommendedName>
        <fullName evidence="4">Transposase</fullName>
    </recommendedName>
</protein>
<dbReference type="STRING" id="162209.IJ22_08850"/>
<dbReference type="RefSeq" id="WP_054820364.1">
    <property type="nucleotide sequence ID" value="NZ_CP013652.1"/>
</dbReference>
<dbReference type="AlphaFoldDB" id="A0A0U2VCI4"/>
<dbReference type="OrthoDB" id="2972270at2"/>
<evidence type="ECO:0000313" key="2">
    <source>
        <dbReference type="EMBL" id="ALS22832.1"/>
    </source>
</evidence>
<dbReference type="Proteomes" id="UP000061660">
    <property type="component" value="Chromosome"/>
</dbReference>
<proteinExistence type="predicted"/>
<dbReference type="PATRIC" id="fig|162209.4.peg.2612"/>
<gene>
    <name evidence="1" type="ORF">IJ22_08850</name>
    <name evidence="2" type="ORF">IJ22_24590</name>
</gene>
<reference evidence="1" key="2">
    <citation type="submission" date="2015-12" db="EMBL/GenBank/DDBJ databases">
        <authorList>
            <person name="Shamseldin A."/>
            <person name="Moawad H."/>
            <person name="Abd El-Rahim W.M."/>
            <person name="Sadowsky M.J."/>
        </authorList>
    </citation>
    <scope>NUCLEOTIDE SEQUENCE</scope>
    <source>
        <strain evidence="1">32O-Y</strain>
    </source>
</reference>
<name>A0A0U2VCI4_9BACL</name>
<reference evidence="3" key="1">
    <citation type="submission" date="2015-12" db="EMBL/GenBank/DDBJ databases">
        <title>Complete genome sequences of two moderately thermophilic Paenibacillus species.</title>
        <authorList>
            <person name="Butler R.III."/>
            <person name="Wang J."/>
            <person name="Stark B.C."/>
            <person name="Pombert J.-F."/>
        </authorList>
    </citation>
    <scope>NUCLEOTIDE SEQUENCE [LARGE SCALE GENOMIC DNA]</scope>
    <source>
        <strain evidence="3">32O-Y</strain>
    </source>
</reference>
<evidence type="ECO:0000313" key="3">
    <source>
        <dbReference type="Proteomes" id="UP000061660"/>
    </source>
</evidence>
<accession>A0A0U2VCI4</accession>
<evidence type="ECO:0008006" key="4">
    <source>
        <dbReference type="Google" id="ProtNLM"/>
    </source>
</evidence>